<gene>
    <name evidence="9" type="ORF">O3P69_016358</name>
</gene>
<comment type="subcellular location">
    <subcellularLocation>
        <location evidence="1 8">Endoplasmic reticulum membrane</location>
        <topology evidence="1 8">Multi-pass membrane protein</topology>
    </subcellularLocation>
</comment>
<evidence type="ECO:0000256" key="3">
    <source>
        <dbReference type="ARBA" id="ARBA00022679"/>
    </source>
</evidence>
<evidence type="ECO:0000256" key="4">
    <source>
        <dbReference type="ARBA" id="ARBA00022692"/>
    </source>
</evidence>
<protein>
    <recommendedName>
        <fullName evidence="8">Mannosyltransferase</fullName>
        <ecNumber evidence="8">2.4.1.-</ecNumber>
    </recommendedName>
</protein>
<keyword evidence="6 8" id="KW-1133">Transmembrane helix</keyword>
<evidence type="ECO:0000313" key="10">
    <source>
        <dbReference type="Proteomes" id="UP001487740"/>
    </source>
</evidence>
<evidence type="ECO:0000256" key="6">
    <source>
        <dbReference type="ARBA" id="ARBA00022989"/>
    </source>
</evidence>
<dbReference type="Proteomes" id="UP001487740">
    <property type="component" value="Unassembled WGS sequence"/>
</dbReference>
<evidence type="ECO:0000256" key="8">
    <source>
        <dbReference type="RuleBase" id="RU363075"/>
    </source>
</evidence>
<sequence>MAPTGVSWGEGGQRAPSTDLVCAGRVLAGHRGSTRPGFRVWIQDVGVEGGYPKCSLSCFICCTLQDAVFHWCRHSSTSDVSLFQIHIPRLLHAIAFAVGDYHFWKLCKVLYGSSSAGWTMVCFSTAWFLGYCAPRTLTSCVEMVLLSVAFSWYPWQREKESDSAGYLWPVGLACAVRPTAAVPFLPLAVQHLWHSSCRSQLLLHYMAITGAVVTLTVGVDSWYYGELVVVPWRFVHFNVVTGLSSHYGTLPWHWYLSQALPVTLTTHMLPLILAVVSQTSRHRNLLFVILWSLIVYSCLGHKEFRFLLPVLPLCLCIAGDYIAFYLAACAKRSDRPLGFRRKVIFLVLLIPNLVALVYLGVIHQRGPLDTMQALREEVKGNLQANILFLMPCHSTPYYSHLHKNVTMRFLTCEPNLKGEENYLDEADVFEKDPLFWLQQEYYNRLPALQEALSTSQDGLRNLEFRDERQFDGSEILIDSNRNEEQKTILKGKKEKTYESKVGKDAIKSRTKRKNEIIEDINVKERNYGIPKTSLTTFPSHIVMFSVMKDKVEEFLSHHHYYLCHKLFHSHINDGRRSQHIHIYCQQSTTFRS</sequence>
<keyword evidence="4 8" id="KW-0812">Transmembrane</keyword>
<dbReference type="GO" id="GO:0006506">
    <property type="term" value="P:GPI anchor biosynthetic process"/>
    <property type="evidence" value="ECO:0007669"/>
    <property type="project" value="TreeGrafter"/>
</dbReference>
<keyword evidence="10" id="KW-1185">Reference proteome</keyword>
<evidence type="ECO:0000256" key="1">
    <source>
        <dbReference type="ARBA" id="ARBA00004477"/>
    </source>
</evidence>
<keyword evidence="2 8" id="KW-0328">Glycosyltransferase</keyword>
<evidence type="ECO:0000256" key="7">
    <source>
        <dbReference type="ARBA" id="ARBA00023136"/>
    </source>
</evidence>
<dbReference type="EC" id="2.4.1.-" evidence="8"/>
<keyword evidence="5 8" id="KW-0256">Endoplasmic reticulum</keyword>
<feature type="transmembrane region" description="Helical" evidence="8">
    <location>
        <begin position="201"/>
        <end position="224"/>
    </location>
</feature>
<organism evidence="9 10">
    <name type="scientific">Scylla paramamosain</name>
    <name type="common">Mud crab</name>
    <dbReference type="NCBI Taxonomy" id="85552"/>
    <lineage>
        <taxon>Eukaryota</taxon>
        <taxon>Metazoa</taxon>
        <taxon>Ecdysozoa</taxon>
        <taxon>Arthropoda</taxon>
        <taxon>Crustacea</taxon>
        <taxon>Multicrustacea</taxon>
        <taxon>Malacostraca</taxon>
        <taxon>Eumalacostraca</taxon>
        <taxon>Eucarida</taxon>
        <taxon>Decapoda</taxon>
        <taxon>Pleocyemata</taxon>
        <taxon>Brachyura</taxon>
        <taxon>Eubrachyura</taxon>
        <taxon>Portunoidea</taxon>
        <taxon>Portunidae</taxon>
        <taxon>Portuninae</taxon>
        <taxon>Scylla</taxon>
    </lineage>
</organism>
<dbReference type="AlphaFoldDB" id="A0AAW0TDJ3"/>
<comment type="similarity">
    <text evidence="8">Belongs to the glycosyltransferase 22 family.</text>
</comment>
<dbReference type="PANTHER" id="PTHR22760:SF4">
    <property type="entry name" value="GPI MANNOSYLTRANSFERASE 3"/>
    <property type="match status" value="1"/>
</dbReference>
<keyword evidence="7 8" id="KW-0472">Membrane</keyword>
<reference evidence="9 10" key="1">
    <citation type="submission" date="2023-03" db="EMBL/GenBank/DDBJ databases">
        <title>High-quality genome of Scylla paramamosain provides insights in environmental adaptation.</title>
        <authorList>
            <person name="Zhang L."/>
        </authorList>
    </citation>
    <scope>NUCLEOTIDE SEQUENCE [LARGE SCALE GENOMIC DNA]</scope>
    <source>
        <strain evidence="9">LZ_2023a</strain>
        <tissue evidence="9">Muscle</tissue>
    </source>
</reference>
<feature type="transmembrane region" description="Helical" evidence="8">
    <location>
        <begin position="285"/>
        <end position="304"/>
    </location>
</feature>
<dbReference type="GO" id="GO:0000026">
    <property type="term" value="F:alpha-1,2-mannosyltransferase activity"/>
    <property type="evidence" value="ECO:0007669"/>
    <property type="project" value="TreeGrafter"/>
</dbReference>
<feature type="transmembrane region" description="Helical" evidence="8">
    <location>
        <begin position="342"/>
        <end position="361"/>
    </location>
</feature>
<dbReference type="PANTHER" id="PTHR22760">
    <property type="entry name" value="GLYCOSYLTRANSFERASE"/>
    <property type="match status" value="1"/>
</dbReference>
<evidence type="ECO:0000313" key="9">
    <source>
        <dbReference type="EMBL" id="KAK8385482.1"/>
    </source>
</evidence>
<dbReference type="EMBL" id="JARAKH010000032">
    <property type="protein sequence ID" value="KAK8385482.1"/>
    <property type="molecule type" value="Genomic_DNA"/>
</dbReference>
<feature type="transmembrane region" description="Helical" evidence="8">
    <location>
        <begin position="310"/>
        <end position="330"/>
    </location>
</feature>
<dbReference type="Pfam" id="PF03901">
    <property type="entry name" value="Glyco_transf_22"/>
    <property type="match status" value="1"/>
</dbReference>
<name>A0AAW0TDJ3_SCYPA</name>
<feature type="transmembrane region" description="Helical" evidence="8">
    <location>
        <begin position="109"/>
        <end position="129"/>
    </location>
</feature>
<proteinExistence type="inferred from homology"/>
<dbReference type="GO" id="GO:0005789">
    <property type="term" value="C:endoplasmic reticulum membrane"/>
    <property type="evidence" value="ECO:0007669"/>
    <property type="project" value="UniProtKB-SubCell"/>
</dbReference>
<comment type="caution">
    <text evidence="9">The sequence shown here is derived from an EMBL/GenBank/DDBJ whole genome shotgun (WGS) entry which is preliminary data.</text>
</comment>
<keyword evidence="3" id="KW-0808">Transferase</keyword>
<evidence type="ECO:0000256" key="2">
    <source>
        <dbReference type="ARBA" id="ARBA00022676"/>
    </source>
</evidence>
<evidence type="ECO:0000256" key="5">
    <source>
        <dbReference type="ARBA" id="ARBA00022824"/>
    </source>
</evidence>
<feature type="transmembrane region" description="Helical" evidence="8">
    <location>
        <begin position="252"/>
        <end position="273"/>
    </location>
</feature>
<dbReference type="InterPro" id="IPR005599">
    <property type="entry name" value="GPI_mannosylTrfase"/>
</dbReference>
<accession>A0AAW0TDJ3</accession>